<dbReference type="Pfam" id="PF10983">
    <property type="entry name" value="DUF2793"/>
    <property type="match status" value="1"/>
</dbReference>
<dbReference type="RefSeq" id="WP_245833464.1">
    <property type="nucleotide sequence ID" value="NZ_NBBJ01000011.1"/>
</dbReference>
<dbReference type="InterPro" id="IPR021251">
    <property type="entry name" value="DUF2793"/>
</dbReference>
<evidence type="ECO:0008006" key="3">
    <source>
        <dbReference type="Google" id="ProtNLM"/>
    </source>
</evidence>
<sequence>MIETMSGDATPRLRLPLLHAGQAQKELDHNEALALLDFAVQPAVMAMGLDAPPPQPGEGECWIVGAHPTGEWSGRALSLAGWTANGWRFLDPRNGMTVWRTEDGLMARYTEGSWRIGEVHASKVLIEGNAMLTAPQPPIADTAGGATIDREAREAIEAVLETLRVHGLIRT</sequence>
<comment type="caution">
    <text evidence="1">The sequence shown here is derived from an EMBL/GenBank/DDBJ whole genome shotgun (WGS) entry which is preliminary data.</text>
</comment>
<dbReference type="EMBL" id="NBBJ01000011">
    <property type="protein sequence ID" value="OWK27644.1"/>
    <property type="molecule type" value="Genomic_DNA"/>
</dbReference>
<proteinExistence type="predicted"/>
<reference evidence="1 2" key="1">
    <citation type="submission" date="2017-03" db="EMBL/GenBank/DDBJ databases">
        <title>Genome sequence of Sphingomonas mucosissima DSM 17494.</title>
        <authorList>
            <person name="Poehlein A."/>
            <person name="Wuebbeler J.H."/>
            <person name="Steinbuechel A."/>
            <person name="Daniel R."/>
        </authorList>
    </citation>
    <scope>NUCLEOTIDE SEQUENCE [LARGE SCALE GENOMIC DNA]</scope>
    <source>
        <strain evidence="1 2">DSM 17494</strain>
    </source>
</reference>
<dbReference type="AlphaFoldDB" id="A0A245ZD67"/>
<evidence type="ECO:0000313" key="2">
    <source>
        <dbReference type="Proteomes" id="UP000197783"/>
    </source>
</evidence>
<dbReference type="Proteomes" id="UP000197783">
    <property type="component" value="Unassembled WGS sequence"/>
</dbReference>
<keyword evidence="2" id="KW-1185">Reference proteome</keyword>
<organism evidence="1 2">
    <name type="scientific">Sphingomonas mucosissima</name>
    <dbReference type="NCBI Taxonomy" id="370959"/>
    <lineage>
        <taxon>Bacteria</taxon>
        <taxon>Pseudomonadati</taxon>
        <taxon>Pseudomonadota</taxon>
        <taxon>Alphaproteobacteria</taxon>
        <taxon>Sphingomonadales</taxon>
        <taxon>Sphingomonadaceae</taxon>
        <taxon>Sphingomonas</taxon>
    </lineage>
</organism>
<protein>
    <recommendedName>
        <fullName evidence="3">DUF2793 domain-containing protein</fullName>
    </recommendedName>
</protein>
<evidence type="ECO:0000313" key="1">
    <source>
        <dbReference type="EMBL" id="OWK27644.1"/>
    </source>
</evidence>
<accession>A0A245ZD67</accession>
<name>A0A245ZD67_9SPHN</name>
<gene>
    <name evidence="1" type="ORF">SPMU_33700</name>
</gene>